<protein>
    <submittedName>
        <fullName evidence="5">ADP-ribose pyrophosphatase NudF</fullName>
        <ecNumber evidence="5">3.6.1.13</ecNumber>
    </submittedName>
</protein>
<name>A0A069RD51_PEPLI</name>
<evidence type="ECO:0000256" key="3">
    <source>
        <dbReference type="RuleBase" id="RU003476"/>
    </source>
</evidence>
<accession>A0A069RD51</accession>
<dbReference type="STRING" id="1121324.CLIT_23c04130"/>
<dbReference type="GO" id="GO:0019693">
    <property type="term" value="P:ribose phosphate metabolic process"/>
    <property type="evidence" value="ECO:0007669"/>
    <property type="project" value="TreeGrafter"/>
</dbReference>
<dbReference type="PANTHER" id="PTHR11839:SF18">
    <property type="entry name" value="NUDIX HYDROLASE DOMAIN-CONTAINING PROTEIN"/>
    <property type="match status" value="1"/>
</dbReference>
<keyword evidence="6" id="KW-1185">Reference proteome</keyword>
<dbReference type="GO" id="GO:0006753">
    <property type="term" value="P:nucleoside phosphate metabolic process"/>
    <property type="evidence" value="ECO:0007669"/>
    <property type="project" value="TreeGrafter"/>
</dbReference>
<dbReference type="InterPro" id="IPR020084">
    <property type="entry name" value="NUDIX_hydrolase_CS"/>
</dbReference>
<dbReference type="PROSITE" id="PS51462">
    <property type="entry name" value="NUDIX"/>
    <property type="match status" value="1"/>
</dbReference>
<feature type="domain" description="Nudix hydrolase" evidence="4">
    <location>
        <begin position="40"/>
        <end position="168"/>
    </location>
</feature>
<dbReference type="FunFam" id="3.90.79.10:FF:000024">
    <property type="entry name" value="ADP-ribose pyrophosphatase"/>
    <property type="match status" value="1"/>
</dbReference>
<dbReference type="GO" id="GO:0005829">
    <property type="term" value="C:cytosol"/>
    <property type="evidence" value="ECO:0007669"/>
    <property type="project" value="TreeGrafter"/>
</dbReference>
<dbReference type="Pfam" id="PF00293">
    <property type="entry name" value="NUDIX"/>
    <property type="match status" value="1"/>
</dbReference>
<evidence type="ECO:0000256" key="1">
    <source>
        <dbReference type="ARBA" id="ARBA00001946"/>
    </source>
</evidence>
<dbReference type="Proteomes" id="UP000027946">
    <property type="component" value="Unassembled WGS sequence"/>
</dbReference>
<dbReference type="PRINTS" id="PR00502">
    <property type="entry name" value="NUDIXFAMILY"/>
</dbReference>
<dbReference type="EMBL" id="JJMM01000026">
    <property type="protein sequence ID" value="KDR94140.1"/>
    <property type="molecule type" value="Genomic_DNA"/>
</dbReference>
<dbReference type="InterPro" id="IPR000086">
    <property type="entry name" value="NUDIX_hydrolase_dom"/>
</dbReference>
<dbReference type="SUPFAM" id="SSF55811">
    <property type="entry name" value="Nudix"/>
    <property type="match status" value="1"/>
</dbReference>
<dbReference type="InterPro" id="IPR020476">
    <property type="entry name" value="Nudix_hydrolase"/>
</dbReference>
<evidence type="ECO:0000313" key="6">
    <source>
        <dbReference type="Proteomes" id="UP000027946"/>
    </source>
</evidence>
<gene>
    <name evidence="5" type="primary">nudF</name>
    <name evidence="5" type="ORF">CLIT_23c04130</name>
</gene>
<dbReference type="PROSITE" id="PS00893">
    <property type="entry name" value="NUDIX_BOX"/>
    <property type="match status" value="1"/>
</dbReference>
<dbReference type="OrthoDB" id="9806150at2"/>
<evidence type="ECO:0000256" key="2">
    <source>
        <dbReference type="ARBA" id="ARBA00022801"/>
    </source>
</evidence>
<comment type="cofactor">
    <cofactor evidence="1">
        <name>Mg(2+)</name>
        <dbReference type="ChEBI" id="CHEBI:18420"/>
    </cofactor>
</comment>
<organism evidence="5 6">
    <name type="scientific">Peptoclostridium litorale DSM 5388</name>
    <dbReference type="NCBI Taxonomy" id="1121324"/>
    <lineage>
        <taxon>Bacteria</taxon>
        <taxon>Bacillati</taxon>
        <taxon>Bacillota</taxon>
        <taxon>Clostridia</taxon>
        <taxon>Peptostreptococcales</taxon>
        <taxon>Peptoclostridiaceae</taxon>
        <taxon>Peptoclostridium</taxon>
    </lineage>
</organism>
<comment type="similarity">
    <text evidence="3">Belongs to the Nudix hydrolase family.</text>
</comment>
<keyword evidence="2 3" id="KW-0378">Hydrolase</keyword>
<comment type="caution">
    <text evidence="5">The sequence shown here is derived from an EMBL/GenBank/DDBJ whole genome shotgun (WGS) entry which is preliminary data.</text>
</comment>
<dbReference type="eggNOG" id="COG0494">
    <property type="taxonomic scope" value="Bacteria"/>
</dbReference>
<proteinExistence type="inferred from homology"/>
<dbReference type="CDD" id="cd03424">
    <property type="entry name" value="NUDIX_ADPRase_Nudt5_UGPPase_Nudt14"/>
    <property type="match status" value="1"/>
</dbReference>
<dbReference type="PANTHER" id="PTHR11839">
    <property type="entry name" value="UDP/ADP-SUGAR PYROPHOSPHATASE"/>
    <property type="match status" value="1"/>
</dbReference>
<dbReference type="EC" id="3.6.1.13" evidence="5"/>
<reference evidence="5 6" key="1">
    <citation type="submission" date="2014-03" db="EMBL/GenBank/DDBJ databases">
        <title>Genome sequence of Clostridium litorale W6, DSM 5388.</title>
        <authorList>
            <person name="Poehlein A."/>
            <person name="Jagirdar A."/>
            <person name="Khonsari B."/>
            <person name="Chibani C.M."/>
            <person name="Gutierrez Gutierrez D.A."/>
            <person name="Davydova E."/>
            <person name="Alghaithi H.S."/>
            <person name="Nair K.P."/>
            <person name="Dhamotharan K."/>
            <person name="Chandran L."/>
            <person name="G W."/>
            <person name="Daniel R."/>
        </authorList>
    </citation>
    <scope>NUCLEOTIDE SEQUENCE [LARGE SCALE GENOMIC DNA]</scope>
    <source>
        <strain evidence="5 6">W6</strain>
    </source>
</reference>
<dbReference type="AlphaFoldDB" id="A0A069RD51"/>
<dbReference type="GO" id="GO:0047631">
    <property type="term" value="F:ADP-ribose diphosphatase activity"/>
    <property type="evidence" value="ECO:0007669"/>
    <property type="project" value="UniProtKB-EC"/>
</dbReference>
<dbReference type="Gene3D" id="3.90.79.10">
    <property type="entry name" value="Nucleoside Triphosphate Pyrophosphohydrolase"/>
    <property type="match status" value="1"/>
</dbReference>
<evidence type="ECO:0000313" key="5">
    <source>
        <dbReference type="EMBL" id="KDR94140.1"/>
    </source>
</evidence>
<sequence>MIVREETMSSEIVYNGKIVNLRIDTVELPKQRYSKREIVEHPGGVGIIALTEENEVIMVRQFRKPIEDCVLEIPAGKLDNGEDPKKCAIRELKEETGYEAENMEFLLDFYSSPGFTDEKIHIYFATGLKNGKAQPDENEYIEIEKYKIEDLVQMIKDNEIHDAKSIISILYVDKLL</sequence>
<evidence type="ECO:0000259" key="4">
    <source>
        <dbReference type="PROSITE" id="PS51462"/>
    </source>
</evidence>
<dbReference type="RefSeq" id="WP_038268067.1">
    <property type="nucleotide sequence ID" value="NZ_FSRH01000003.1"/>
</dbReference>
<dbReference type="InterPro" id="IPR015797">
    <property type="entry name" value="NUDIX_hydrolase-like_dom_sf"/>
</dbReference>